<feature type="domain" description="Apple" evidence="1">
    <location>
        <begin position="21"/>
        <end position="101"/>
    </location>
</feature>
<accession>A0A2J6RVZ8</accession>
<organism evidence="2 3">
    <name type="scientific">Hyaloscypha variabilis (strain UAMH 11265 / GT02V1 / F)</name>
    <name type="common">Meliniomyces variabilis</name>
    <dbReference type="NCBI Taxonomy" id="1149755"/>
    <lineage>
        <taxon>Eukaryota</taxon>
        <taxon>Fungi</taxon>
        <taxon>Dikarya</taxon>
        <taxon>Ascomycota</taxon>
        <taxon>Pezizomycotina</taxon>
        <taxon>Leotiomycetes</taxon>
        <taxon>Helotiales</taxon>
        <taxon>Hyaloscyphaceae</taxon>
        <taxon>Hyaloscypha</taxon>
        <taxon>Hyaloscypha variabilis</taxon>
    </lineage>
</organism>
<proteinExistence type="predicted"/>
<evidence type="ECO:0000313" key="2">
    <source>
        <dbReference type="EMBL" id="PMD42692.1"/>
    </source>
</evidence>
<protein>
    <recommendedName>
        <fullName evidence="1">Apple domain-containing protein</fullName>
    </recommendedName>
</protein>
<dbReference type="PROSITE" id="PS50948">
    <property type="entry name" value="PAN"/>
    <property type="match status" value="1"/>
</dbReference>
<dbReference type="InterPro" id="IPR003609">
    <property type="entry name" value="Pan_app"/>
</dbReference>
<dbReference type="AlphaFoldDB" id="A0A2J6RVZ8"/>
<dbReference type="EMBL" id="KZ613943">
    <property type="protein sequence ID" value="PMD42692.1"/>
    <property type="molecule type" value="Genomic_DNA"/>
</dbReference>
<sequence>MVNPSPTLSVYCAVPTSGMICGLANGNVLDPVALNEDESNMSPVSSPEDCYQRCLANPSCKSFFTSQWINSTAWNCDIFRNTLKNNVVSAEPGFNFFDRGCPDYLPVNARAPVPTTTYSLPANSNLPFWDPSSTPFLEVWTSPSTVILQVPSPTSTSTSYYFNPMTIFEEPPWTPPSMAQPTAAPYSWSTSVYDTEDATWIPPAYTTKRVAGRELKDTTITIGITLQPSDFDSLIPFPTDSIPDSFDPFNPPTTTVQQRTTTLYTTLRQSTAVNRPPSTTVITIFSTLGPAPTECVIRGNPPTANNHKGRAIEYTAEIPDCVTQIPPDNNNKNNNNPNHYTSFIGRAPIHDPQATSFRAGSSQPRAPTSFNHKARDIEDFVPNYSTTTLPGYLKNWYVDYYGAIIPQACSCLITSPAAETTIQATTTQYFSVYYVSIVYLERSPTPAATVFVTPYLTTAYLTIA</sequence>
<evidence type="ECO:0000259" key="1">
    <source>
        <dbReference type="PROSITE" id="PS50948"/>
    </source>
</evidence>
<reference evidence="2 3" key="1">
    <citation type="submission" date="2016-04" db="EMBL/GenBank/DDBJ databases">
        <title>A degradative enzymes factory behind the ericoid mycorrhizal symbiosis.</title>
        <authorList>
            <consortium name="DOE Joint Genome Institute"/>
            <person name="Martino E."/>
            <person name="Morin E."/>
            <person name="Grelet G."/>
            <person name="Kuo A."/>
            <person name="Kohler A."/>
            <person name="Daghino S."/>
            <person name="Barry K."/>
            <person name="Choi C."/>
            <person name="Cichocki N."/>
            <person name="Clum A."/>
            <person name="Copeland A."/>
            <person name="Hainaut M."/>
            <person name="Haridas S."/>
            <person name="Labutti K."/>
            <person name="Lindquist E."/>
            <person name="Lipzen A."/>
            <person name="Khouja H.-R."/>
            <person name="Murat C."/>
            <person name="Ohm R."/>
            <person name="Olson A."/>
            <person name="Spatafora J."/>
            <person name="Veneault-Fourrey C."/>
            <person name="Henrissat B."/>
            <person name="Grigoriev I."/>
            <person name="Martin F."/>
            <person name="Perotto S."/>
        </authorList>
    </citation>
    <scope>NUCLEOTIDE SEQUENCE [LARGE SCALE GENOMIC DNA]</scope>
    <source>
        <strain evidence="2 3">F</strain>
    </source>
</reference>
<keyword evidence="3" id="KW-1185">Reference proteome</keyword>
<dbReference type="OrthoDB" id="3535302at2759"/>
<gene>
    <name evidence="2" type="ORF">L207DRAFT_527573</name>
</gene>
<name>A0A2J6RVZ8_HYAVF</name>
<evidence type="ECO:0000313" key="3">
    <source>
        <dbReference type="Proteomes" id="UP000235786"/>
    </source>
</evidence>
<dbReference type="Proteomes" id="UP000235786">
    <property type="component" value="Unassembled WGS sequence"/>
</dbReference>